<name>A0A4R0PGK5_9HYPH</name>
<keyword evidence="9" id="KW-0645">Protease</keyword>
<dbReference type="OrthoDB" id="9797190at2"/>
<dbReference type="PANTHER" id="PTHR43066:SF26">
    <property type="entry name" value="RHOMBOID PROTEASE GLPG"/>
    <property type="match status" value="1"/>
</dbReference>
<evidence type="ECO:0000313" key="10">
    <source>
        <dbReference type="Proteomes" id="UP000291301"/>
    </source>
</evidence>
<evidence type="ECO:0000256" key="1">
    <source>
        <dbReference type="ARBA" id="ARBA00004141"/>
    </source>
</evidence>
<dbReference type="GO" id="GO:0006508">
    <property type="term" value="P:proteolysis"/>
    <property type="evidence" value="ECO:0007669"/>
    <property type="project" value="UniProtKB-KW"/>
</dbReference>
<accession>A0A4R0PGK5</accession>
<dbReference type="GO" id="GO:0016020">
    <property type="term" value="C:membrane"/>
    <property type="evidence" value="ECO:0007669"/>
    <property type="project" value="UniProtKB-SubCell"/>
</dbReference>
<evidence type="ECO:0000259" key="8">
    <source>
        <dbReference type="Pfam" id="PF01694"/>
    </source>
</evidence>
<sequence>MNTQPDHSSPQGPAKGGNVPPARAPAFNLHGSIVLLSVLCIAVHLVRTSLLSEAADTRLLVATAFFPIRYMPGMFTLDLPTIFSPFTYAFLHGDWVHLAINLIWLAIFGSPLAFRIGWARSVLFWLVTAALAAATHLAIYFGDAVPVLGASGAVSGFMGAAARYGLRANRAHPRRGFDGPLLSVRQTFAQRGVVPFLLVWIFMNVAIGADLFGLAGGRGIAWEAHIGGLIAGFLLVPFFDPAVRRSRGTPFLH</sequence>
<dbReference type="Pfam" id="PF01694">
    <property type="entry name" value="Rhomboid"/>
    <property type="match status" value="1"/>
</dbReference>
<proteinExistence type="predicted"/>
<evidence type="ECO:0000256" key="6">
    <source>
        <dbReference type="ARBA" id="ARBA00023136"/>
    </source>
</evidence>
<feature type="transmembrane region" description="Helical" evidence="7">
    <location>
        <begin position="121"/>
        <end position="141"/>
    </location>
</feature>
<keyword evidence="4 7" id="KW-0812">Transmembrane</keyword>
<feature type="transmembrane region" description="Helical" evidence="7">
    <location>
        <begin position="58"/>
        <end position="75"/>
    </location>
</feature>
<comment type="caution">
    <text evidence="9">The sequence shown here is derived from an EMBL/GenBank/DDBJ whole genome shotgun (WGS) entry which is preliminary data.</text>
</comment>
<dbReference type="AlphaFoldDB" id="A0A4R0PGK5"/>
<evidence type="ECO:0000256" key="5">
    <source>
        <dbReference type="ARBA" id="ARBA00022989"/>
    </source>
</evidence>
<dbReference type="Gene3D" id="1.20.1540.10">
    <property type="entry name" value="Rhomboid-like"/>
    <property type="match status" value="1"/>
</dbReference>
<dbReference type="PANTHER" id="PTHR43066">
    <property type="entry name" value="RHOMBOID-RELATED PROTEIN"/>
    <property type="match status" value="1"/>
</dbReference>
<keyword evidence="6 7" id="KW-0472">Membrane</keyword>
<dbReference type="RefSeq" id="WP_131568757.1">
    <property type="nucleotide sequence ID" value="NZ_JAINFK010000009.1"/>
</dbReference>
<evidence type="ECO:0000256" key="4">
    <source>
        <dbReference type="ARBA" id="ARBA00022692"/>
    </source>
</evidence>
<dbReference type="InterPro" id="IPR035952">
    <property type="entry name" value="Rhomboid-like_sf"/>
</dbReference>
<evidence type="ECO:0000256" key="3">
    <source>
        <dbReference type="ARBA" id="ARBA00022519"/>
    </source>
</evidence>
<feature type="transmembrane region" description="Helical" evidence="7">
    <location>
        <begin position="27"/>
        <end position="46"/>
    </location>
</feature>
<reference evidence="9 10" key="1">
    <citation type="journal article" date="2015" name="Antonie Van Leeuwenhoek">
        <title>Oricola cellulosilytica gen. nov., sp. nov., a cellulose-degrading bacterium of the family Phyllobacteriaceae isolated from surface seashore water, and emended descriptions of Mesorhizobium loti and Phyllobacterium myrsinacearum.</title>
        <authorList>
            <person name="Hameed A."/>
            <person name="Shahina M."/>
            <person name="Lai W.A."/>
            <person name="Lin S.Y."/>
            <person name="Young L.S."/>
            <person name="Liu Y.C."/>
            <person name="Hsu Y.H."/>
            <person name="Young C.C."/>
        </authorList>
    </citation>
    <scope>NUCLEOTIDE SEQUENCE [LARGE SCALE GENOMIC DNA]</scope>
    <source>
        <strain evidence="9 10">KCTC 52183</strain>
    </source>
</reference>
<evidence type="ECO:0000256" key="2">
    <source>
        <dbReference type="ARBA" id="ARBA00022475"/>
    </source>
</evidence>
<feature type="transmembrane region" description="Helical" evidence="7">
    <location>
        <begin position="220"/>
        <end position="239"/>
    </location>
</feature>
<feature type="transmembrane region" description="Helical" evidence="7">
    <location>
        <begin position="147"/>
        <end position="166"/>
    </location>
</feature>
<feature type="transmembrane region" description="Helical" evidence="7">
    <location>
        <begin position="95"/>
        <end position="114"/>
    </location>
</feature>
<dbReference type="InterPro" id="IPR022764">
    <property type="entry name" value="Peptidase_S54_rhomboid_dom"/>
</dbReference>
<keyword evidence="3" id="KW-0997">Cell inner membrane</keyword>
<dbReference type="GO" id="GO:0004252">
    <property type="term" value="F:serine-type endopeptidase activity"/>
    <property type="evidence" value="ECO:0007669"/>
    <property type="project" value="InterPro"/>
</dbReference>
<feature type="domain" description="Peptidase S54 rhomboid" evidence="8">
    <location>
        <begin position="86"/>
        <end position="236"/>
    </location>
</feature>
<evidence type="ECO:0000313" key="9">
    <source>
        <dbReference type="EMBL" id="TCD14584.1"/>
    </source>
</evidence>
<keyword evidence="9" id="KW-0378">Hydrolase</keyword>
<gene>
    <name evidence="9" type="ORF">E0D97_11085</name>
</gene>
<keyword evidence="2" id="KW-1003">Cell membrane</keyword>
<keyword evidence="5 7" id="KW-1133">Transmembrane helix</keyword>
<dbReference type="Proteomes" id="UP000291301">
    <property type="component" value="Unassembled WGS sequence"/>
</dbReference>
<feature type="transmembrane region" description="Helical" evidence="7">
    <location>
        <begin position="193"/>
        <end position="214"/>
    </location>
</feature>
<organism evidence="9 10">
    <name type="scientific">Oricola cellulosilytica</name>
    <dbReference type="NCBI Taxonomy" id="1429082"/>
    <lineage>
        <taxon>Bacteria</taxon>
        <taxon>Pseudomonadati</taxon>
        <taxon>Pseudomonadota</taxon>
        <taxon>Alphaproteobacteria</taxon>
        <taxon>Hyphomicrobiales</taxon>
        <taxon>Ahrensiaceae</taxon>
        <taxon>Oricola</taxon>
    </lineage>
</organism>
<dbReference type="EMBL" id="SJST01000003">
    <property type="protein sequence ID" value="TCD14584.1"/>
    <property type="molecule type" value="Genomic_DNA"/>
</dbReference>
<keyword evidence="10" id="KW-1185">Reference proteome</keyword>
<comment type="subcellular location">
    <subcellularLocation>
        <location evidence="1">Membrane</location>
        <topology evidence="1">Multi-pass membrane protein</topology>
    </subcellularLocation>
</comment>
<evidence type="ECO:0000256" key="7">
    <source>
        <dbReference type="SAM" id="Phobius"/>
    </source>
</evidence>
<protein>
    <submittedName>
        <fullName evidence="9">Rhomboid family intramembrane serine protease</fullName>
    </submittedName>
</protein>
<dbReference type="SUPFAM" id="SSF144091">
    <property type="entry name" value="Rhomboid-like"/>
    <property type="match status" value="1"/>
</dbReference>